<reference evidence="6" key="1">
    <citation type="submission" date="2025-08" db="UniProtKB">
        <authorList>
            <consortium name="RefSeq"/>
        </authorList>
    </citation>
    <scope>IDENTIFICATION</scope>
    <source>
        <tissue evidence="6">Muscle</tissue>
    </source>
</reference>
<evidence type="ECO:0000256" key="1">
    <source>
        <dbReference type="ARBA" id="ARBA00004613"/>
    </source>
</evidence>
<proteinExistence type="inferred from homology"/>
<sequence length="95" mass="11095">MSLKTQTFKIFSIPLSVFFLLLLVSDPSLILARPSYEDVSNIANTLRYLESLEKYYSQIARPRFGRSLYKSFNAENHVDPKTFEMILDQPDDSRR</sequence>
<evidence type="ECO:0000256" key="3">
    <source>
        <dbReference type="ARBA" id="ARBA00022525"/>
    </source>
</evidence>
<evidence type="ECO:0000313" key="5">
    <source>
        <dbReference type="Proteomes" id="UP000694941"/>
    </source>
</evidence>
<evidence type="ECO:0000256" key="4">
    <source>
        <dbReference type="SAM" id="SignalP"/>
    </source>
</evidence>
<gene>
    <name evidence="6" type="primary">LOC111085224</name>
</gene>
<dbReference type="Pfam" id="PF00159">
    <property type="entry name" value="Hormone_3"/>
    <property type="match status" value="1"/>
</dbReference>
<keyword evidence="5" id="KW-1185">Reference proteome</keyword>
<feature type="signal peptide" evidence="4">
    <location>
        <begin position="1"/>
        <end position="32"/>
    </location>
</feature>
<comment type="subcellular location">
    <subcellularLocation>
        <location evidence="1">Secreted</location>
    </subcellularLocation>
</comment>
<comment type="similarity">
    <text evidence="2">Belongs to the NPY family.</text>
</comment>
<evidence type="ECO:0000256" key="2">
    <source>
        <dbReference type="ARBA" id="ARBA00010022"/>
    </source>
</evidence>
<dbReference type="Proteomes" id="UP000694941">
    <property type="component" value="Unplaced"/>
</dbReference>
<feature type="chain" id="PRO_5045036255" evidence="4">
    <location>
        <begin position="33"/>
        <end position="95"/>
    </location>
</feature>
<keyword evidence="3" id="KW-0964">Secreted</keyword>
<dbReference type="InterPro" id="IPR020392">
    <property type="entry name" value="Pancreatic_hormone-like_CS"/>
</dbReference>
<keyword evidence="4" id="KW-0732">Signal</keyword>
<accession>A0ABM1S4H4</accession>
<protein>
    <submittedName>
        <fullName evidence="6">Neuropeptide F-like</fullName>
    </submittedName>
</protein>
<dbReference type="InterPro" id="IPR001955">
    <property type="entry name" value="Pancreatic_hormone-like"/>
</dbReference>
<dbReference type="PROSITE" id="PS00265">
    <property type="entry name" value="PANCREATIC_HORMONE_1"/>
    <property type="match status" value="1"/>
</dbReference>
<dbReference type="RefSeq" id="XP_022238529.1">
    <property type="nucleotide sequence ID" value="XM_022382821.1"/>
</dbReference>
<organism evidence="5 6">
    <name type="scientific">Limulus polyphemus</name>
    <name type="common">Atlantic horseshoe crab</name>
    <dbReference type="NCBI Taxonomy" id="6850"/>
    <lineage>
        <taxon>Eukaryota</taxon>
        <taxon>Metazoa</taxon>
        <taxon>Ecdysozoa</taxon>
        <taxon>Arthropoda</taxon>
        <taxon>Chelicerata</taxon>
        <taxon>Merostomata</taxon>
        <taxon>Xiphosura</taxon>
        <taxon>Limulidae</taxon>
        <taxon>Limulus</taxon>
    </lineage>
</organism>
<dbReference type="GeneID" id="111085224"/>
<evidence type="ECO:0000313" key="6">
    <source>
        <dbReference type="RefSeq" id="XP_022238529.1"/>
    </source>
</evidence>
<name>A0ABM1S4H4_LIMPO</name>